<organism evidence="2 3">
    <name type="scientific">Cryptosporangium arvum DSM 44712</name>
    <dbReference type="NCBI Taxonomy" id="927661"/>
    <lineage>
        <taxon>Bacteria</taxon>
        <taxon>Bacillati</taxon>
        <taxon>Actinomycetota</taxon>
        <taxon>Actinomycetes</taxon>
        <taxon>Cryptosporangiales</taxon>
        <taxon>Cryptosporangiaceae</taxon>
        <taxon>Cryptosporangium</taxon>
    </lineage>
</organism>
<sequence>MGVAVGAGGPGAGAGVDGSGTEGAPRMVRVRRHYRPAAVENADPADEQLAAYNAYLASLNPPSNRAPKTEETSP</sequence>
<accession>A0A010YZX9</accession>
<reference evidence="2 3" key="1">
    <citation type="submission" date="2013-07" db="EMBL/GenBank/DDBJ databases">
        <authorList>
            <consortium name="DOE Joint Genome Institute"/>
            <person name="Eisen J."/>
            <person name="Huntemann M."/>
            <person name="Han J."/>
            <person name="Chen A."/>
            <person name="Kyrpides N."/>
            <person name="Mavromatis K."/>
            <person name="Markowitz V."/>
            <person name="Palaniappan K."/>
            <person name="Ivanova N."/>
            <person name="Schaumberg A."/>
            <person name="Pati A."/>
            <person name="Liolios K."/>
            <person name="Nordberg H.P."/>
            <person name="Cantor M.N."/>
            <person name="Hua S.X."/>
            <person name="Woyke T."/>
        </authorList>
    </citation>
    <scope>NUCLEOTIDE SEQUENCE [LARGE SCALE GENOMIC DNA]</scope>
    <source>
        <strain evidence="2 3">DSM 44712</strain>
    </source>
</reference>
<comment type="caution">
    <text evidence="2">The sequence shown here is derived from an EMBL/GenBank/DDBJ whole genome shotgun (WGS) entry which is preliminary data.</text>
</comment>
<keyword evidence="3" id="KW-1185">Reference proteome</keyword>
<dbReference type="EMBL" id="JFBT01000001">
    <property type="protein sequence ID" value="EXG80743.1"/>
    <property type="molecule type" value="Genomic_DNA"/>
</dbReference>
<evidence type="ECO:0000313" key="3">
    <source>
        <dbReference type="Proteomes" id="UP000021053"/>
    </source>
</evidence>
<feature type="region of interest" description="Disordered" evidence="1">
    <location>
        <begin position="1"/>
        <end position="29"/>
    </location>
</feature>
<evidence type="ECO:0000313" key="2">
    <source>
        <dbReference type="EMBL" id="EXG80743.1"/>
    </source>
</evidence>
<feature type="compositionally biased region" description="Gly residues" evidence="1">
    <location>
        <begin position="1"/>
        <end position="21"/>
    </location>
</feature>
<proteinExistence type="predicted"/>
<protein>
    <submittedName>
        <fullName evidence="2">Uncharacterized protein</fullName>
    </submittedName>
</protein>
<dbReference type="AlphaFoldDB" id="A0A010YZX9"/>
<name>A0A010YZX9_9ACTN</name>
<dbReference type="HOGENOM" id="CLU_2681499_0_0_11"/>
<evidence type="ECO:0000256" key="1">
    <source>
        <dbReference type="SAM" id="MobiDB-lite"/>
    </source>
</evidence>
<dbReference type="Proteomes" id="UP000021053">
    <property type="component" value="Unassembled WGS sequence"/>
</dbReference>
<gene>
    <name evidence="2" type="ORF">CryarDRAFT_1831</name>
</gene>